<gene>
    <name evidence="8" type="ORF">AUC71_01950</name>
</gene>
<dbReference type="Pfam" id="PF06271">
    <property type="entry name" value="RDD"/>
    <property type="match status" value="1"/>
</dbReference>
<organism evidence="8 9">
    <name type="scientific">Methyloceanibacter marginalis</name>
    <dbReference type="NCBI Taxonomy" id="1774971"/>
    <lineage>
        <taxon>Bacteria</taxon>
        <taxon>Pseudomonadati</taxon>
        <taxon>Pseudomonadota</taxon>
        <taxon>Alphaproteobacteria</taxon>
        <taxon>Hyphomicrobiales</taxon>
        <taxon>Hyphomicrobiaceae</taxon>
        <taxon>Methyloceanibacter</taxon>
    </lineage>
</organism>
<evidence type="ECO:0000256" key="2">
    <source>
        <dbReference type="ARBA" id="ARBA00022475"/>
    </source>
</evidence>
<comment type="subcellular location">
    <subcellularLocation>
        <location evidence="1">Cell membrane</location>
        <topology evidence="1">Multi-pass membrane protein</topology>
    </subcellularLocation>
</comment>
<dbReference type="PANTHER" id="PTHR36115">
    <property type="entry name" value="PROLINE-RICH ANTIGEN HOMOLOG-RELATED"/>
    <property type="match status" value="1"/>
</dbReference>
<proteinExistence type="predicted"/>
<accession>A0A1E3WB38</accession>
<name>A0A1E3WB38_9HYPH</name>
<keyword evidence="5 6" id="KW-0472">Membrane</keyword>
<protein>
    <recommendedName>
        <fullName evidence="7">RDD domain-containing protein</fullName>
    </recommendedName>
</protein>
<evidence type="ECO:0000256" key="5">
    <source>
        <dbReference type="ARBA" id="ARBA00023136"/>
    </source>
</evidence>
<evidence type="ECO:0000313" key="8">
    <source>
        <dbReference type="EMBL" id="ODS02307.1"/>
    </source>
</evidence>
<dbReference type="AlphaFoldDB" id="A0A1E3WB38"/>
<comment type="caution">
    <text evidence="8">The sequence shown here is derived from an EMBL/GenBank/DDBJ whole genome shotgun (WGS) entry which is preliminary data.</text>
</comment>
<reference evidence="8 9" key="1">
    <citation type="journal article" date="2016" name="Environ. Microbiol.">
        <title>New Methyloceanibacter diversity from North Sea sediments includes methanotroph containing solely the soluble methane monooxygenase.</title>
        <authorList>
            <person name="Vekeman B."/>
            <person name="Kerckhof F.M."/>
            <person name="Cremers G."/>
            <person name="de Vos P."/>
            <person name="Vandamme P."/>
            <person name="Boon N."/>
            <person name="Op den Camp H.J."/>
            <person name="Heylen K."/>
        </authorList>
    </citation>
    <scope>NUCLEOTIDE SEQUENCE [LARGE SCALE GENOMIC DNA]</scope>
    <source>
        <strain evidence="8 9">R-67177</strain>
    </source>
</reference>
<dbReference type="OrthoDB" id="7270324at2"/>
<dbReference type="PANTHER" id="PTHR36115:SF4">
    <property type="entry name" value="MEMBRANE PROTEIN"/>
    <property type="match status" value="1"/>
</dbReference>
<dbReference type="InterPro" id="IPR010432">
    <property type="entry name" value="RDD"/>
</dbReference>
<evidence type="ECO:0000256" key="3">
    <source>
        <dbReference type="ARBA" id="ARBA00022692"/>
    </source>
</evidence>
<feature type="transmembrane region" description="Helical" evidence="6">
    <location>
        <begin position="37"/>
        <end position="61"/>
    </location>
</feature>
<evidence type="ECO:0000256" key="6">
    <source>
        <dbReference type="SAM" id="Phobius"/>
    </source>
</evidence>
<keyword evidence="9" id="KW-1185">Reference proteome</keyword>
<feature type="domain" description="RDD" evidence="7">
    <location>
        <begin position="31"/>
        <end position="155"/>
    </location>
</feature>
<keyword evidence="3 6" id="KW-0812">Transmembrane</keyword>
<evidence type="ECO:0000313" key="9">
    <source>
        <dbReference type="Proteomes" id="UP000095042"/>
    </source>
</evidence>
<evidence type="ECO:0000256" key="4">
    <source>
        <dbReference type="ARBA" id="ARBA00022989"/>
    </source>
</evidence>
<sequence>MTDQKTTPTGTGFADQPHAYNPVTQPQLFEAVIGKRFVAFIIDAIIILALTVLAYVAVAVLGIITLGLAWLLFGIVFPAVGLGYNALTIGGPNSATIGQRVMGLTVPMWYGGKVTPLIAAFHALLFWFSLVIFCPILLWAFFDQRKRCLHDILAGVLVINRG</sequence>
<evidence type="ECO:0000256" key="1">
    <source>
        <dbReference type="ARBA" id="ARBA00004651"/>
    </source>
</evidence>
<dbReference type="EMBL" id="LPWD01000346">
    <property type="protein sequence ID" value="ODS02307.1"/>
    <property type="molecule type" value="Genomic_DNA"/>
</dbReference>
<feature type="transmembrane region" description="Helical" evidence="6">
    <location>
        <begin position="117"/>
        <end position="142"/>
    </location>
</feature>
<dbReference type="InterPro" id="IPR051791">
    <property type="entry name" value="Pra-immunoreactive"/>
</dbReference>
<dbReference type="RefSeq" id="WP_069624522.1">
    <property type="nucleotide sequence ID" value="NZ_LPWD01000346.1"/>
</dbReference>
<keyword evidence="4 6" id="KW-1133">Transmembrane helix</keyword>
<feature type="transmembrane region" description="Helical" evidence="6">
    <location>
        <begin position="68"/>
        <end position="87"/>
    </location>
</feature>
<dbReference type="Proteomes" id="UP000095042">
    <property type="component" value="Unassembled WGS sequence"/>
</dbReference>
<dbReference type="GO" id="GO:0005886">
    <property type="term" value="C:plasma membrane"/>
    <property type="evidence" value="ECO:0007669"/>
    <property type="project" value="UniProtKB-SubCell"/>
</dbReference>
<evidence type="ECO:0000259" key="7">
    <source>
        <dbReference type="Pfam" id="PF06271"/>
    </source>
</evidence>
<keyword evidence="2" id="KW-1003">Cell membrane</keyword>